<comment type="caution">
    <text evidence="1">The sequence shown here is derived from an EMBL/GenBank/DDBJ whole genome shotgun (WGS) entry which is preliminary data.</text>
</comment>
<dbReference type="SUPFAM" id="SSF53474">
    <property type="entry name" value="alpha/beta-Hydrolases"/>
    <property type="match status" value="1"/>
</dbReference>
<accession>A0A9Q0LUB9</accession>
<proteinExistence type="predicted"/>
<dbReference type="InterPro" id="IPR029058">
    <property type="entry name" value="AB_hydrolase_fold"/>
</dbReference>
<name>A0A9Q0LUB9_ANAIG</name>
<sequence>MIDVIIVHGFGCNSTNLWYSWLKKELDSTEEFQAITPDFPNPKDPELKEWIKTLEKAIESTNEKNQLILIGHSLGGFTILRYLEKLEDEEIRKRILSIYLVASPSLTRERATSFYSPKINLQKIDQLILDLKIPFFAIWSEDDKIVPKEHIDYLSGNDGLSSLQCKIINNYGHFLEKTNQYLLDLIKENHLKN</sequence>
<dbReference type="Pfam" id="PF06821">
    <property type="entry name" value="Ser_hydrolase"/>
    <property type="match status" value="1"/>
</dbReference>
<dbReference type="OMA" id="AIWSEDD"/>
<evidence type="ECO:0000313" key="2">
    <source>
        <dbReference type="Proteomes" id="UP001149090"/>
    </source>
</evidence>
<dbReference type="Gene3D" id="3.40.50.1820">
    <property type="entry name" value="alpha/beta hydrolase"/>
    <property type="match status" value="1"/>
</dbReference>
<keyword evidence="2" id="KW-1185">Reference proteome</keyword>
<dbReference type="InterPro" id="IPR010662">
    <property type="entry name" value="RBBP9/YdeN"/>
</dbReference>
<dbReference type="Proteomes" id="UP001149090">
    <property type="component" value="Unassembled WGS sequence"/>
</dbReference>
<dbReference type="GO" id="GO:0016787">
    <property type="term" value="F:hydrolase activity"/>
    <property type="evidence" value="ECO:0007669"/>
    <property type="project" value="InterPro"/>
</dbReference>
<evidence type="ECO:0000313" key="1">
    <source>
        <dbReference type="EMBL" id="KAJ5078060.1"/>
    </source>
</evidence>
<dbReference type="PANTHER" id="PTHR15394">
    <property type="entry name" value="SERINE HYDROLASE RBBP9"/>
    <property type="match status" value="1"/>
</dbReference>
<dbReference type="PANTHER" id="PTHR15394:SF3">
    <property type="entry name" value="SERINE HYDROLASE RBBP9"/>
    <property type="match status" value="1"/>
</dbReference>
<dbReference type="EMBL" id="JAPDFW010000055">
    <property type="protein sequence ID" value="KAJ5078060.1"/>
    <property type="molecule type" value="Genomic_DNA"/>
</dbReference>
<dbReference type="OrthoDB" id="5086500at2759"/>
<dbReference type="AlphaFoldDB" id="A0A9Q0LUB9"/>
<gene>
    <name evidence="1" type="ORF">M0811_05318</name>
</gene>
<protein>
    <submittedName>
        <fullName evidence="1">Uncharacterized protein</fullName>
    </submittedName>
</protein>
<reference evidence="1" key="1">
    <citation type="submission" date="2022-10" db="EMBL/GenBank/DDBJ databases">
        <title>Novel sulphate-reducing endosymbionts in the free-living metamonad Anaeramoeba.</title>
        <authorList>
            <person name="Jerlstrom-Hultqvist J."/>
            <person name="Cepicka I."/>
            <person name="Gallot-Lavallee L."/>
            <person name="Salas-Leiva D."/>
            <person name="Curtis B.A."/>
            <person name="Zahonova K."/>
            <person name="Pipaliya S."/>
            <person name="Dacks J."/>
            <person name="Roger A.J."/>
        </authorList>
    </citation>
    <scope>NUCLEOTIDE SEQUENCE</scope>
    <source>
        <strain evidence="1">BMAN</strain>
    </source>
</reference>
<organism evidence="1 2">
    <name type="scientific">Anaeramoeba ignava</name>
    <name type="common">Anaerobic marine amoeba</name>
    <dbReference type="NCBI Taxonomy" id="1746090"/>
    <lineage>
        <taxon>Eukaryota</taxon>
        <taxon>Metamonada</taxon>
        <taxon>Anaeramoebidae</taxon>
        <taxon>Anaeramoeba</taxon>
    </lineage>
</organism>